<comment type="caution">
    <text evidence="4">The sequence shown here is derived from an EMBL/GenBank/DDBJ whole genome shotgun (WGS) entry which is preliminary data.</text>
</comment>
<dbReference type="EMBL" id="MU860540">
    <property type="protein sequence ID" value="KAK4233505.1"/>
    <property type="molecule type" value="Genomic_DNA"/>
</dbReference>
<dbReference type="InterPro" id="IPR036770">
    <property type="entry name" value="Ankyrin_rpt-contain_sf"/>
</dbReference>
<dbReference type="Proteomes" id="UP001303760">
    <property type="component" value="Unassembled WGS sequence"/>
</dbReference>
<dbReference type="Pfam" id="PF12796">
    <property type="entry name" value="Ank_2"/>
    <property type="match status" value="1"/>
</dbReference>
<keyword evidence="2 3" id="KW-0040">ANK repeat</keyword>
<dbReference type="Pfam" id="PF00023">
    <property type="entry name" value="Ank"/>
    <property type="match status" value="1"/>
</dbReference>
<dbReference type="Gene3D" id="1.25.40.20">
    <property type="entry name" value="Ankyrin repeat-containing domain"/>
    <property type="match status" value="1"/>
</dbReference>
<dbReference type="GO" id="GO:0005737">
    <property type="term" value="C:cytoplasm"/>
    <property type="evidence" value="ECO:0007669"/>
    <property type="project" value="TreeGrafter"/>
</dbReference>
<dbReference type="PROSITE" id="PS50297">
    <property type="entry name" value="ANK_REP_REGION"/>
    <property type="match status" value="3"/>
</dbReference>
<dbReference type="PROSITE" id="PS50088">
    <property type="entry name" value="ANK_REPEAT"/>
    <property type="match status" value="3"/>
</dbReference>
<keyword evidence="1" id="KW-0677">Repeat</keyword>
<feature type="repeat" description="ANK" evidence="3">
    <location>
        <begin position="50"/>
        <end position="82"/>
    </location>
</feature>
<evidence type="ECO:0000256" key="1">
    <source>
        <dbReference type="ARBA" id="ARBA00022737"/>
    </source>
</evidence>
<reference evidence="4" key="1">
    <citation type="journal article" date="2023" name="Mol. Phylogenet. Evol.">
        <title>Genome-scale phylogeny and comparative genomics of the fungal order Sordariales.</title>
        <authorList>
            <person name="Hensen N."/>
            <person name="Bonometti L."/>
            <person name="Westerberg I."/>
            <person name="Brannstrom I.O."/>
            <person name="Guillou S."/>
            <person name="Cros-Aarteil S."/>
            <person name="Calhoun S."/>
            <person name="Haridas S."/>
            <person name="Kuo A."/>
            <person name="Mondo S."/>
            <person name="Pangilinan J."/>
            <person name="Riley R."/>
            <person name="LaButti K."/>
            <person name="Andreopoulos B."/>
            <person name="Lipzen A."/>
            <person name="Chen C."/>
            <person name="Yan M."/>
            <person name="Daum C."/>
            <person name="Ng V."/>
            <person name="Clum A."/>
            <person name="Steindorff A."/>
            <person name="Ohm R.A."/>
            <person name="Martin F."/>
            <person name="Silar P."/>
            <person name="Natvig D.O."/>
            <person name="Lalanne C."/>
            <person name="Gautier V."/>
            <person name="Ament-Velasquez S.L."/>
            <person name="Kruys A."/>
            <person name="Hutchinson M.I."/>
            <person name="Powell A.J."/>
            <person name="Barry K."/>
            <person name="Miller A.N."/>
            <person name="Grigoriev I.V."/>
            <person name="Debuchy R."/>
            <person name="Gladieux P."/>
            <person name="Hiltunen Thoren M."/>
            <person name="Johannesson H."/>
        </authorList>
    </citation>
    <scope>NUCLEOTIDE SEQUENCE</scope>
    <source>
        <strain evidence="4">CBS 532.94</strain>
    </source>
</reference>
<sequence length="315" mass="34315">MDSGETSKRSEDEADAASGLRQAAIAGDKTLVRKLLGQNQDTTAQSSDASGRALLRIAVEHARLPIIPILLDHGADIETLDSSGRTALHQAVGCNDVTLSKLLLNWGANPHADREVPLYQAVMNGDVEVVKLLLQHGADTGIPGKDGRTAQQVADQQNLKDLAALLRSGPVLEGPAIKSDKAKQRDVPLLTPPPLAPPRNNPAKIATCHVFEATIIEFYTDDDREQRYQQSATIYDLLYGRGPQGILIEERPESLRSRQADFTWYHLPANNVRVVAHSKTLENVLTLALQMEWVEVSPSSSATPKLALSRFYPEG</sequence>
<dbReference type="InterPro" id="IPR051631">
    <property type="entry name" value="Ankyrin-KH/SAM_domain"/>
</dbReference>
<dbReference type="SUPFAM" id="SSF48403">
    <property type="entry name" value="Ankyrin repeat"/>
    <property type="match status" value="1"/>
</dbReference>
<dbReference type="PANTHER" id="PTHR23206">
    <property type="entry name" value="MASK PROTEIN"/>
    <property type="match status" value="1"/>
</dbReference>
<evidence type="ECO:0000256" key="2">
    <source>
        <dbReference type="ARBA" id="ARBA00023043"/>
    </source>
</evidence>
<evidence type="ECO:0000313" key="5">
    <source>
        <dbReference type="Proteomes" id="UP001303760"/>
    </source>
</evidence>
<keyword evidence="5" id="KW-1185">Reference proteome</keyword>
<gene>
    <name evidence="4" type="ORF">C8A03DRAFT_19430</name>
</gene>
<name>A0AAN7C1H4_9PEZI</name>
<evidence type="ECO:0000256" key="3">
    <source>
        <dbReference type="PROSITE-ProRule" id="PRU00023"/>
    </source>
</evidence>
<protein>
    <submittedName>
        <fullName evidence="4">Ankyrin repeat-containing domain protein</fullName>
    </submittedName>
</protein>
<evidence type="ECO:0000313" key="4">
    <source>
        <dbReference type="EMBL" id="KAK4233505.1"/>
    </source>
</evidence>
<dbReference type="PANTHER" id="PTHR23206:SF8">
    <property type="entry name" value="ANKYRIN REPEAT AND KH DOMAIN-CONTAINING 1"/>
    <property type="match status" value="1"/>
</dbReference>
<accession>A0AAN7C1H4</accession>
<reference evidence="4" key="2">
    <citation type="submission" date="2023-05" db="EMBL/GenBank/DDBJ databases">
        <authorList>
            <consortium name="Lawrence Berkeley National Laboratory"/>
            <person name="Steindorff A."/>
            <person name="Hensen N."/>
            <person name="Bonometti L."/>
            <person name="Westerberg I."/>
            <person name="Brannstrom I.O."/>
            <person name="Guillou S."/>
            <person name="Cros-Aarteil S."/>
            <person name="Calhoun S."/>
            <person name="Haridas S."/>
            <person name="Kuo A."/>
            <person name="Mondo S."/>
            <person name="Pangilinan J."/>
            <person name="Riley R."/>
            <person name="Labutti K."/>
            <person name="Andreopoulos B."/>
            <person name="Lipzen A."/>
            <person name="Chen C."/>
            <person name="Yanf M."/>
            <person name="Daum C."/>
            <person name="Ng V."/>
            <person name="Clum A."/>
            <person name="Ohm R."/>
            <person name="Martin F."/>
            <person name="Silar P."/>
            <person name="Natvig D."/>
            <person name="Lalanne C."/>
            <person name="Gautier V."/>
            <person name="Ament-Velasquez S.L."/>
            <person name="Kruys A."/>
            <person name="Hutchinson M.I."/>
            <person name="Powell A.J."/>
            <person name="Barry K."/>
            <person name="Miller A.N."/>
            <person name="Grigoriev I.V."/>
            <person name="Debuchy R."/>
            <person name="Gladieux P."/>
            <person name="Thoren M.H."/>
            <person name="Johannesson H."/>
        </authorList>
    </citation>
    <scope>NUCLEOTIDE SEQUENCE</scope>
    <source>
        <strain evidence="4">CBS 532.94</strain>
    </source>
</reference>
<feature type="repeat" description="ANK" evidence="3">
    <location>
        <begin position="83"/>
        <end position="115"/>
    </location>
</feature>
<proteinExistence type="predicted"/>
<feature type="repeat" description="ANK" evidence="3">
    <location>
        <begin position="113"/>
        <end position="145"/>
    </location>
</feature>
<dbReference type="InterPro" id="IPR002110">
    <property type="entry name" value="Ankyrin_rpt"/>
</dbReference>
<dbReference type="AlphaFoldDB" id="A0AAN7C1H4"/>
<dbReference type="SMART" id="SM00248">
    <property type="entry name" value="ANK"/>
    <property type="match status" value="4"/>
</dbReference>
<organism evidence="4 5">
    <name type="scientific">Achaetomium macrosporum</name>
    <dbReference type="NCBI Taxonomy" id="79813"/>
    <lineage>
        <taxon>Eukaryota</taxon>
        <taxon>Fungi</taxon>
        <taxon>Dikarya</taxon>
        <taxon>Ascomycota</taxon>
        <taxon>Pezizomycotina</taxon>
        <taxon>Sordariomycetes</taxon>
        <taxon>Sordariomycetidae</taxon>
        <taxon>Sordariales</taxon>
        <taxon>Chaetomiaceae</taxon>
        <taxon>Achaetomium</taxon>
    </lineage>
</organism>